<comment type="caution">
    <text evidence="1">The sequence shown here is derived from an EMBL/GenBank/DDBJ whole genome shotgun (WGS) entry which is preliminary data.</text>
</comment>
<name>A0A0F9JSM3_9ZZZZ</name>
<reference evidence="1" key="1">
    <citation type="journal article" date="2015" name="Nature">
        <title>Complex archaea that bridge the gap between prokaryotes and eukaryotes.</title>
        <authorList>
            <person name="Spang A."/>
            <person name="Saw J.H."/>
            <person name="Jorgensen S.L."/>
            <person name="Zaremba-Niedzwiedzka K."/>
            <person name="Martijn J."/>
            <person name="Lind A.E."/>
            <person name="van Eijk R."/>
            <person name="Schleper C."/>
            <person name="Guy L."/>
            <person name="Ettema T.J."/>
        </authorList>
    </citation>
    <scope>NUCLEOTIDE SEQUENCE</scope>
</reference>
<proteinExistence type="predicted"/>
<gene>
    <name evidence="1" type="ORF">LCGC14_1721860</name>
</gene>
<dbReference type="AlphaFoldDB" id="A0A0F9JSM3"/>
<organism evidence="1">
    <name type="scientific">marine sediment metagenome</name>
    <dbReference type="NCBI Taxonomy" id="412755"/>
    <lineage>
        <taxon>unclassified sequences</taxon>
        <taxon>metagenomes</taxon>
        <taxon>ecological metagenomes</taxon>
    </lineage>
</organism>
<accession>A0A0F9JSM3</accession>
<sequence>MATLYWHNLNTGNNANDRTNYSTDQAGTIAAGGGAMAADDIRTDGSGGTKDDNMTASAALAYGSFDLDAGYGGVFDDNGQVITIGLAGVAHLLIANTVSLLTSTGVWKQTETGNISNPAVTNRFYQLEMGFSGKTNTLTGDVRIKEKLTVGSGIVTNTIHNVDFLILTQNDFLVIDSGATITMDIRIYAANDVTQSAFECAGFTGSLKWLQTPATSKLSLTGTWNIPNSGGIEFIRGEIDFNDQNVTIGGTVQLGDADAVVGTLRCGDGIVNLVNIKKHTGSSGVLNLYFEGSTFNLSEDMNFTDIIVTPGTATIDLINTATKTITGDGQTVYNLVKSGVGITEIADNFNVNSLAPTAGTIRSDVADTLRVITCAVNALGSNTTFKDISVGSIGKVDAKIGGVNQGNNPGIIFEDLLMPSLLGFV</sequence>
<protein>
    <submittedName>
        <fullName evidence="1">Uncharacterized protein</fullName>
    </submittedName>
</protein>
<dbReference type="EMBL" id="LAZR01015507">
    <property type="protein sequence ID" value="KKM10469.1"/>
    <property type="molecule type" value="Genomic_DNA"/>
</dbReference>
<evidence type="ECO:0000313" key="1">
    <source>
        <dbReference type="EMBL" id="KKM10469.1"/>
    </source>
</evidence>